<evidence type="ECO:0000256" key="4">
    <source>
        <dbReference type="ARBA" id="ARBA00022723"/>
    </source>
</evidence>
<dbReference type="Pfam" id="PF22590">
    <property type="entry name" value="Cas3-like_C_2"/>
    <property type="match status" value="1"/>
</dbReference>
<accession>F8ET08</accession>
<dbReference type="PROSITE" id="PS51643">
    <property type="entry name" value="HD_CAS3"/>
    <property type="match status" value="1"/>
</dbReference>
<dbReference type="PANTHER" id="PTHR47963">
    <property type="entry name" value="DEAD-BOX ATP-DEPENDENT RNA HELICASE 47, MITOCHONDRIAL"/>
    <property type="match status" value="1"/>
</dbReference>
<dbReference type="PATRIC" id="fig|579138.3.peg.1077"/>
<keyword evidence="6 11" id="KW-0378">Hydrolase</keyword>
<dbReference type="AlphaFoldDB" id="F8ET08"/>
<name>F8ET08_ZYMMT</name>
<dbReference type="Proteomes" id="UP000000491">
    <property type="component" value="Chromosome"/>
</dbReference>
<evidence type="ECO:0000256" key="1">
    <source>
        <dbReference type="ARBA" id="ARBA00006847"/>
    </source>
</evidence>
<evidence type="ECO:0000256" key="3">
    <source>
        <dbReference type="ARBA" id="ARBA00022722"/>
    </source>
</evidence>
<dbReference type="GO" id="GO:0003723">
    <property type="term" value="F:RNA binding"/>
    <property type="evidence" value="ECO:0007669"/>
    <property type="project" value="TreeGrafter"/>
</dbReference>
<keyword evidence="9" id="KW-0051">Antiviral defense</keyword>
<dbReference type="EMBL" id="CP002865">
    <property type="protein sequence ID" value="AEI37912.1"/>
    <property type="molecule type" value="Genomic_DNA"/>
</dbReference>
<dbReference type="KEGG" id="zmp:Zymop_1015"/>
<dbReference type="SMART" id="SM00471">
    <property type="entry name" value="HDc"/>
    <property type="match status" value="1"/>
</dbReference>
<organism evidence="11 12">
    <name type="scientific">Zymomonas mobilis subsp. pomaceae (strain ATCC 29192 / DSM 22645 / JCM 10191 / CCUG 17912 / NBRC 13757 / NCIMB 11200 / NRRL B-4491 / Barker I)</name>
    <dbReference type="NCBI Taxonomy" id="579138"/>
    <lineage>
        <taxon>Bacteria</taxon>
        <taxon>Pseudomonadati</taxon>
        <taxon>Pseudomonadota</taxon>
        <taxon>Alphaproteobacteria</taxon>
        <taxon>Sphingomonadales</taxon>
        <taxon>Zymomonadaceae</taxon>
        <taxon>Zymomonas</taxon>
    </lineage>
</organism>
<reference evidence="11 12" key="1">
    <citation type="journal article" date="2011" name="J. Bacteriol.">
        <title>Genome sequence of the ethanol-producing Zymomonas mobilis subsp. pomaceae lectotype strain ATCC 29192.</title>
        <authorList>
            <person name="Kouvelis V.N."/>
            <person name="Davenport K.W."/>
            <person name="Brettin T.S."/>
            <person name="Bruce D."/>
            <person name="Detter C."/>
            <person name="Han C.S."/>
            <person name="Nolan M."/>
            <person name="Tapia R."/>
            <person name="Damoulaki A."/>
            <person name="Kyrpides N.C."/>
            <person name="Typas M.A."/>
            <person name="Pappas K.M."/>
        </authorList>
    </citation>
    <scope>NUCLEOTIDE SEQUENCE [LARGE SCALE GENOMIC DNA]</scope>
    <source>
        <strain evidence="12">ATCC 29192 / DSM 22645 / JCM 10191 / CCUG 17912 / NBRC 13757 / NCIMB 11200 / NRRL B-4491 / Barker I</strain>
    </source>
</reference>
<dbReference type="SMART" id="SM00487">
    <property type="entry name" value="DEXDc"/>
    <property type="match status" value="1"/>
</dbReference>
<dbReference type="GO" id="GO:0046872">
    <property type="term" value="F:metal ion binding"/>
    <property type="evidence" value="ECO:0007669"/>
    <property type="project" value="UniProtKB-KW"/>
</dbReference>
<feature type="domain" description="HD Cas3-type" evidence="10">
    <location>
        <begin position="28"/>
        <end position="218"/>
    </location>
</feature>
<dbReference type="InterPro" id="IPR054712">
    <property type="entry name" value="Cas3-like_dom"/>
</dbReference>
<dbReference type="InterPro" id="IPR027417">
    <property type="entry name" value="P-loop_NTPase"/>
</dbReference>
<dbReference type="InterPro" id="IPR014001">
    <property type="entry name" value="Helicase_ATP-bd"/>
</dbReference>
<keyword evidence="7" id="KW-0347">Helicase</keyword>
<dbReference type="Gene3D" id="1.10.3210.30">
    <property type="match status" value="1"/>
</dbReference>
<dbReference type="InterPro" id="IPR038257">
    <property type="entry name" value="CRISPR-assoc_Cas3_HD_sf"/>
</dbReference>
<proteinExistence type="inferred from homology"/>
<dbReference type="GO" id="GO:0003724">
    <property type="term" value="F:RNA helicase activity"/>
    <property type="evidence" value="ECO:0007669"/>
    <property type="project" value="TreeGrafter"/>
</dbReference>
<evidence type="ECO:0000256" key="6">
    <source>
        <dbReference type="ARBA" id="ARBA00022801"/>
    </source>
</evidence>
<dbReference type="GO" id="GO:0051607">
    <property type="term" value="P:defense response to virus"/>
    <property type="evidence" value="ECO:0007669"/>
    <property type="project" value="UniProtKB-KW"/>
</dbReference>
<evidence type="ECO:0000256" key="7">
    <source>
        <dbReference type="ARBA" id="ARBA00022806"/>
    </source>
</evidence>
<dbReference type="InterPro" id="IPR006483">
    <property type="entry name" value="CRISPR-assoc_Cas3_HD"/>
</dbReference>
<dbReference type="Gene3D" id="3.40.50.300">
    <property type="entry name" value="P-loop containing nucleotide triphosphate hydrolases"/>
    <property type="match status" value="2"/>
</dbReference>
<evidence type="ECO:0000256" key="9">
    <source>
        <dbReference type="ARBA" id="ARBA00023118"/>
    </source>
</evidence>
<dbReference type="PANTHER" id="PTHR47963:SF9">
    <property type="entry name" value="CRISPR-ASSOCIATED ENDONUCLEASE_HELICASE CAS3"/>
    <property type="match status" value="1"/>
</dbReference>
<evidence type="ECO:0000259" key="10">
    <source>
        <dbReference type="PROSITE" id="PS51643"/>
    </source>
</evidence>
<dbReference type="NCBIfam" id="TIGR01587">
    <property type="entry name" value="cas3_core"/>
    <property type="match status" value="1"/>
</dbReference>
<dbReference type="Pfam" id="PF18019">
    <property type="entry name" value="Cas3_HD"/>
    <property type="match status" value="1"/>
</dbReference>
<dbReference type="GO" id="GO:0016787">
    <property type="term" value="F:hydrolase activity"/>
    <property type="evidence" value="ECO:0007669"/>
    <property type="project" value="UniProtKB-KW"/>
</dbReference>
<evidence type="ECO:0000313" key="11">
    <source>
        <dbReference type="EMBL" id="AEI37912.1"/>
    </source>
</evidence>
<dbReference type="InterPro" id="IPR050547">
    <property type="entry name" value="DEAD_box_RNA_helicases"/>
</dbReference>
<keyword evidence="5" id="KW-0547">Nucleotide-binding</keyword>
<comment type="similarity">
    <text evidence="2">In the central section; belongs to the CRISPR-associated helicase Cas3 family.</text>
</comment>
<evidence type="ECO:0000256" key="2">
    <source>
        <dbReference type="ARBA" id="ARBA00009046"/>
    </source>
</evidence>
<evidence type="ECO:0000313" key="12">
    <source>
        <dbReference type="Proteomes" id="UP000000491"/>
    </source>
</evidence>
<dbReference type="GO" id="GO:0005524">
    <property type="term" value="F:ATP binding"/>
    <property type="evidence" value="ECO:0007669"/>
    <property type="project" value="UniProtKB-KW"/>
</dbReference>
<sequence length="895" mass="101442">MNSVFLKPIEPYIKSYWGKYKTLDDLPEKMLWHPLAYHSLDVAAAMEAILDIRPRYVQEIAKKGAFSETEVKHQLILMAALHDIGKFAQNFQSKNEDLAKEISGHTLNSEDWLRYGHGDVGYTFWKKCKDRIDPTFKKNEYFDDWLHAAFSHHGTPATEINLGNAIASSAIDDAQNYIKDIFDLFGWPERKEIQRSEKNALKEATWCIAGLVILADWLGSNAEKGWFPYEKPDFSLADYWKKAQEKAKTAITEAQLAEAAIATHFDLKSYFKEDVTATPLQKWAEQQQPNKGSHLYIIEDFTGAGKTEAALILAHRLMQSGSAEGIYWALPTMATANGLYARIEKGYRALFADNALPSLVLAHSARDFHKKFQISIEGVSRYKKGSNDPDDIPAEVNCAAFFAENKKYTFLAQFGIGTIDQALIAVLPVRHNNLRLAALSRRVLIIDEAHSFDGYMTKGIEALIEFQAALGGSVIILSATLIQAQKRGFVQAFGGDYNVVERNAPFPLVTYVDPEKHSDEYPLAALRGSRRDLPVKFFSSVEQVLETILFKASQGNCVLYIRNTVSEALEAYEWLKDHAPETVKLHLFHARFCLKDRQERENEILMLLGKESTIQQRAGQIVIATQVVEQSLDLDADYMATDLCPMDLLIQRAGRLHRHTHRPDRSPPELWLVSHSAIADAPEDWVSSLFPKGQYVYSDFGQLWRTVYTLEKMGGLPCLSQSPRSLIEPVFDKNGDCPEALQQASNIACSKRNEKRSMANFNFLKIENEYKETLFEVNAKTPTRLDAEGVTLRLGCWGNGHLTPWAQAEDERLAWRLSEITLRHNQFKEVAEIEDASLNASVQKMQDQWSKHYEAPRILPLRSSPEKGVWENCIIDPSGKERKVYYSFEKGLSII</sequence>
<dbReference type="STRING" id="579138.Zymop_1015"/>
<dbReference type="CDD" id="cd09641">
    <property type="entry name" value="Cas3''_I"/>
    <property type="match status" value="1"/>
</dbReference>
<dbReference type="NCBIfam" id="TIGR01596">
    <property type="entry name" value="cas3_HD"/>
    <property type="match status" value="1"/>
</dbReference>
<gene>
    <name evidence="11" type="ordered locus">Zymop_1015</name>
</gene>
<evidence type="ECO:0000256" key="5">
    <source>
        <dbReference type="ARBA" id="ARBA00022741"/>
    </source>
</evidence>
<dbReference type="GO" id="GO:0004518">
    <property type="term" value="F:nuclease activity"/>
    <property type="evidence" value="ECO:0007669"/>
    <property type="project" value="UniProtKB-KW"/>
</dbReference>
<comment type="similarity">
    <text evidence="1">In the N-terminal section; belongs to the CRISPR-associated nuclease Cas3-HD family.</text>
</comment>
<dbReference type="RefSeq" id="WP_013934307.1">
    <property type="nucleotide sequence ID" value="NC_015709.1"/>
</dbReference>
<protein>
    <submittedName>
        <fullName evidence="11">Metal dependent phosphohydrolase</fullName>
    </submittedName>
</protein>
<dbReference type="InterPro" id="IPR006474">
    <property type="entry name" value="Helicase_Cas3_CRISPR-ass_core"/>
</dbReference>
<keyword evidence="8" id="KW-0067">ATP-binding</keyword>
<dbReference type="SUPFAM" id="SSF52540">
    <property type="entry name" value="P-loop containing nucleoside triphosphate hydrolases"/>
    <property type="match status" value="1"/>
</dbReference>
<dbReference type="InterPro" id="IPR003607">
    <property type="entry name" value="HD/PDEase_dom"/>
</dbReference>
<dbReference type="eggNOG" id="COG1203">
    <property type="taxonomic scope" value="Bacteria"/>
</dbReference>
<keyword evidence="3" id="KW-0540">Nuclease</keyword>
<evidence type="ECO:0000256" key="8">
    <source>
        <dbReference type="ARBA" id="ARBA00022840"/>
    </source>
</evidence>
<dbReference type="HOGENOM" id="CLU_013924_2_0_5"/>
<keyword evidence="4" id="KW-0479">Metal-binding</keyword>